<evidence type="ECO:0000256" key="2">
    <source>
        <dbReference type="ARBA" id="ARBA00022692"/>
    </source>
</evidence>
<comment type="caution">
    <text evidence="7">The sequence shown here is derived from an EMBL/GenBank/DDBJ whole genome shotgun (WGS) entry which is preliminary data.</text>
</comment>
<dbReference type="EMBL" id="LAJE02000401">
    <property type="protein sequence ID" value="OEO28033.1"/>
    <property type="molecule type" value="Genomic_DNA"/>
</dbReference>
<feature type="transmembrane region" description="Helical" evidence="6">
    <location>
        <begin position="169"/>
        <end position="190"/>
    </location>
</feature>
<keyword evidence="4 6" id="KW-0472">Membrane</keyword>
<feature type="transmembrane region" description="Helical" evidence="6">
    <location>
        <begin position="92"/>
        <end position="110"/>
    </location>
</feature>
<name>A0A1E5XHF5_9HYPH</name>
<dbReference type="GO" id="GO:0003677">
    <property type="term" value="F:DNA binding"/>
    <property type="evidence" value="ECO:0007669"/>
    <property type="project" value="UniProtKB-KW"/>
</dbReference>
<evidence type="ECO:0000313" key="8">
    <source>
        <dbReference type="Proteomes" id="UP000095463"/>
    </source>
</evidence>
<evidence type="ECO:0000256" key="4">
    <source>
        <dbReference type="ARBA" id="ARBA00023136"/>
    </source>
</evidence>
<feature type="transmembrane region" description="Helical" evidence="6">
    <location>
        <begin position="24"/>
        <end position="47"/>
    </location>
</feature>
<feature type="binding site" evidence="5">
    <location>
        <position position="201"/>
    </location>
    <ligand>
        <name>Zn(2+)</name>
        <dbReference type="ChEBI" id="CHEBI:29105"/>
    </ligand>
</feature>
<keyword evidence="7" id="KW-0238">DNA-binding</keyword>
<reference evidence="7 8" key="1">
    <citation type="journal article" date="2015" name="Genome Announc.">
        <title>Genome Assemblies of Three Soil-Associated Devosia species: D. insulae, D. limi, and D. soli.</title>
        <authorList>
            <person name="Hassan Y.I."/>
            <person name="Lepp D."/>
            <person name="Zhou T."/>
        </authorList>
    </citation>
    <scope>NUCLEOTIDE SEQUENCE [LARGE SCALE GENOMIC DNA]</scope>
    <source>
        <strain evidence="7 8">DS-56</strain>
    </source>
</reference>
<protein>
    <submittedName>
        <fullName evidence="7">DNA-binding protein</fullName>
    </submittedName>
</protein>
<keyword evidence="5" id="KW-0862">Zinc</keyword>
<proteinExistence type="predicted"/>
<keyword evidence="3 6" id="KW-1133">Transmembrane helix</keyword>
<evidence type="ECO:0000313" key="7">
    <source>
        <dbReference type="EMBL" id="OEO28033.1"/>
    </source>
</evidence>
<dbReference type="Pfam" id="PF03006">
    <property type="entry name" value="HlyIII"/>
    <property type="match status" value="1"/>
</dbReference>
<evidence type="ECO:0000256" key="1">
    <source>
        <dbReference type="ARBA" id="ARBA00004141"/>
    </source>
</evidence>
<keyword evidence="2 6" id="KW-0812">Transmembrane</keyword>
<keyword evidence="8" id="KW-1185">Reference proteome</keyword>
<keyword evidence="5" id="KW-0479">Metal-binding</keyword>
<dbReference type="OrthoDB" id="9813689at2"/>
<feature type="transmembrane region" description="Helical" evidence="6">
    <location>
        <begin position="197"/>
        <end position="216"/>
    </location>
</feature>
<feature type="transmembrane region" description="Helical" evidence="6">
    <location>
        <begin position="116"/>
        <end position="136"/>
    </location>
</feature>
<dbReference type="AlphaFoldDB" id="A0A1E5XHF5"/>
<feature type="transmembrane region" description="Helical" evidence="6">
    <location>
        <begin position="143"/>
        <end position="163"/>
    </location>
</feature>
<dbReference type="PANTHER" id="PTHR20855:SF3">
    <property type="entry name" value="LD03007P"/>
    <property type="match status" value="1"/>
</dbReference>
<evidence type="ECO:0000256" key="5">
    <source>
        <dbReference type="PIRSR" id="PIRSR604254-1"/>
    </source>
</evidence>
<dbReference type="GO" id="GO:0016020">
    <property type="term" value="C:membrane"/>
    <property type="evidence" value="ECO:0007669"/>
    <property type="project" value="UniProtKB-SubCell"/>
</dbReference>
<dbReference type="RefSeq" id="WP_069912609.1">
    <property type="nucleotide sequence ID" value="NZ_LAJE02000401.1"/>
</dbReference>
<comment type="subcellular location">
    <subcellularLocation>
        <location evidence="1">Membrane</location>
        <topology evidence="1">Multi-pass membrane protein</topology>
    </subcellularLocation>
</comment>
<dbReference type="GO" id="GO:0046872">
    <property type="term" value="F:metal ion binding"/>
    <property type="evidence" value="ECO:0007669"/>
    <property type="project" value="UniProtKB-KW"/>
</dbReference>
<evidence type="ECO:0000256" key="3">
    <source>
        <dbReference type="ARBA" id="ARBA00022989"/>
    </source>
</evidence>
<feature type="transmembrane region" description="Helical" evidence="6">
    <location>
        <begin position="59"/>
        <end position="80"/>
    </location>
</feature>
<evidence type="ECO:0000256" key="6">
    <source>
        <dbReference type="SAM" id="Phobius"/>
    </source>
</evidence>
<dbReference type="InterPro" id="IPR004254">
    <property type="entry name" value="AdipoR/HlyIII-related"/>
</dbReference>
<sequence length="224" mass="24215">MITLTPYPDRTWWHRGKPYSRMELIGDAAVHIVGLLVALGLGGMLLASSGIETALVVSVYVASLLLVLSVSLAFNLAPVAPLKRLLARFDQAAIFLLIAGTYTPLLALLGDTPASTLMLIAVWSAAMIGIGLKLIVPQHFGRLALLLYLGIGWSGLLIFQSLASVLPSSTLLLIIAGGVAYCSGIIFHLWERLHFHNVIWHCFVVLGASIHLWAVLDCMVLQRL</sequence>
<dbReference type="Proteomes" id="UP000095463">
    <property type="component" value="Unassembled WGS sequence"/>
</dbReference>
<accession>A0A1E5XHF5</accession>
<dbReference type="PANTHER" id="PTHR20855">
    <property type="entry name" value="ADIPOR/PROGESTIN RECEPTOR-RELATED"/>
    <property type="match status" value="1"/>
</dbReference>
<gene>
    <name evidence="7" type="ORF">VW23_006450</name>
</gene>
<organism evidence="7 8">
    <name type="scientific">Devosia insulae DS-56</name>
    <dbReference type="NCBI Taxonomy" id="1116389"/>
    <lineage>
        <taxon>Bacteria</taxon>
        <taxon>Pseudomonadati</taxon>
        <taxon>Pseudomonadota</taxon>
        <taxon>Alphaproteobacteria</taxon>
        <taxon>Hyphomicrobiales</taxon>
        <taxon>Devosiaceae</taxon>
        <taxon>Devosia</taxon>
    </lineage>
</organism>